<gene>
    <name evidence="5" type="ORF">AS12_gp42</name>
</gene>
<evidence type="ECO:0000313" key="5">
    <source>
        <dbReference type="EMBL" id="APW79830.1"/>
    </source>
</evidence>
<dbReference type="Pfam" id="PF13884">
    <property type="entry name" value="Peptidase_S74"/>
    <property type="match status" value="1"/>
</dbReference>
<keyword evidence="7" id="KW-0862">Zinc</keyword>
<protein>
    <submittedName>
        <fullName evidence="5">Tail spike protein</fullName>
    </submittedName>
</protein>
<accession>A0A218KRF6</accession>
<evidence type="ECO:0000256" key="2">
    <source>
        <dbReference type="ARBA" id="ARBA00022732"/>
    </source>
</evidence>
<keyword evidence="2" id="KW-1227">Viral tail protein</keyword>
<dbReference type="GO" id="GO:0046872">
    <property type="term" value="F:metal ion binding"/>
    <property type="evidence" value="ECO:0007669"/>
    <property type="project" value="UniProtKB-KW"/>
</dbReference>
<dbReference type="Gene3D" id="1.10.10.10">
    <property type="entry name" value="Winged helix-like DNA-binding domain superfamily/Winged helix DNA-binding domain"/>
    <property type="match status" value="1"/>
</dbReference>
<keyword evidence="7" id="KW-0479">Metal-binding</keyword>
<dbReference type="EMBL" id="KY268295">
    <property type="protein sequence ID" value="APW79830.1"/>
    <property type="molecule type" value="Genomic_DNA"/>
</dbReference>
<evidence type="ECO:0000256" key="3">
    <source>
        <dbReference type="SAM" id="Coils"/>
    </source>
</evidence>
<organism evidence="5 6">
    <name type="scientific">Acinetobacter phage vB_AbaP_AS12</name>
    <dbReference type="NCBI Taxonomy" id="1932885"/>
    <lineage>
        <taxon>Viruses</taxon>
        <taxon>Duplodnaviria</taxon>
        <taxon>Heunggongvirae</taxon>
        <taxon>Uroviricota</taxon>
        <taxon>Caudoviricetes</taxon>
        <taxon>Autographivirales</taxon>
        <taxon>Autoscriptoviridae</taxon>
        <taxon>Beijerinckvirinae</taxon>
        <taxon>Friunavirus</taxon>
        <taxon>Friunavirus AS12</taxon>
    </lineage>
</organism>
<keyword evidence="2" id="KW-0946">Virion</keyword>
<evidence type="ECO:0000256" key="1">
    <source>
        <dbReference type="ARBA" id="ARBA00004328"/>
    </source>
</evidence>
<dbReference type="PDBsum" id="6EU4"/>
<evidence type="ECO:0007829" key="7">
    <source>
        <dbReference type="PDB" id="6EU4"/>
    </source>
</evidence>
<keyword evidence="3" id="KW-0175">Coiled coil</keyword>
<dbReference type="GO" id="GO:0098015">
    <property type="term" value="C:virus tail"/>
    <property type="evidence" value="ECO:0007669"/>
    <property type="project" value="UniProtKB-KW"/>
</dbReference>
<feature type="domain" description="Peptidase S74" evidence="4">
    <location>
        <begin position="788"/>
        <end position="901"/>
    </location>
</feature>
<dbReference type="SMR" id="A0A218KRF6"/>
<dbReference type="PDB" id="6EU4">
    <property type="method" value="X-ray"/>
    <property type="resolution" value="1.79 A"/>
    <property type="chains" value="A/B/C=191-901"/>
</dbReference>
<sequence length="901" mass="98594">MNILRSFTETVVTTSTDTFPISFEYDEKYDAVHVFLNDVAVEDLGYTVSQVNAVTLKVEPAIPEGTVRIERETDIDKMKYIFDAGALFIDQNVDADFRQIVHSQQEVRDGFIKLRGDVLPLVHGLQEALQQAQEASEAAQEAANAAEVAASQTQYYLKYFNPEIVYPLNSRIMLDTGDIVRSTVADNTANPNVDMVGWAYVDVKIVNTVADLESLTANDGMVAYVKGYYQPTNFALAKPYVGGGHRIYVASRAAENDGFLCINGWVLQIENNTVSPEHAGAKLNTPSFDSAIPIQKVLISGCKVRLNGLYHTSVPVYYNSNTTIEGTGELDCGFIKTTNNTLSLGNRTINGKIMNFDVDAIMVAIPRVGDWYAQNNHLSGFTLQYDSALPTKGIGLYAPLIALSTYKSILTKNTFEGIKSVDAWMCTWERVQASASSRSFIFGHTGTAWTPNNTTQTFIGCWATDAGLYGWDLNKMQGCTMISCGADFVGADGSPAKALFKIVYSNVTMVTCMNEHLHAQNFLYAEGSEVNISNFNGQAIYNKYKPATSSWNNNNSMFCVVSNSKVKLTGGSFGFAYNSSDPTQGANCSALAYVEGGSVFEVSPETTFAVPLEEIGISSLTAFTKLGVYYTTNASVDAYVKGVRYQDGAKFSGLVMDSYLSTSAKSLGNESITNLRGSLGNAVLVQSSTANATVANGFPSSGVPYLVQQWSSAAGNNSYNAQLAFAISSASATFWLRTGDYGQAYASWCRLYHYRDSLIPAATNTYDLGSSGSTFRNAYLQNAVTVVSDARKKSEVSELTEEELKCAVACGKLYRKYKLNDAIAEKGLENARYHFGVIAQEIMQCFTDYGLDWSKYGIITYDEWEDNTEEGIEAGNIYMVRYSELNCFVNAGIDYRLSLLE</sequence>
<dbReference type="InterPro" id="IPR030392">
    <property type="entry name" value="S74_ICA"/>
</dbReference>
<keyword evidence="6" id="KW-1185">Reference proteome</keyword>
<dbReference type="CDD" id="cd10144">
    <property type="entry name" value="Peptidase_S74_CIMCD"/>
    <property type="match status" value="1"/>
</dbReference>
<proteinExistence type="evidence at protein level"/>
<dbReference type="OrthoDB" id="7624at10239"/>
<comment type="subcellular location">
    <subcellularLocation>
        <location evidence="1">Virion</location>
    </subcellularLocation>
</comment>
<dbReference type="PROSITE" id="PS51688">
    <property type="entry name" value="ICA"/>
    <property type="match status" value="1"/>
</dbReference>
<name>A0A218KRF6_9CAUD</name>
<evidence type="ECO:0000259" key="4">
    <source>
        <dbReference type="PROSITE" id="PS51688"/>
    </source>
</evidence>
<reference evidence="5 6" key="1">
    <citation type="submission" date="2016-11" db="EMBL/GenBank/DDBJ databases">
        <title>Characterization of two novel podoviruses, vB_AbaP_AS11 and vB_AbaP_AS12, infecting clinical multidrug-resistant Acinetobacter baumannii strains.</title>
        <authorList>
            <person name="Popova A.V."/>
            <person name="Lavysh D.G."/>
            <person name="Klimuk E.I."/>
            <person name="Bogun A.G."/>
            <person name="Goncharov A.E."/>
        </authorList>
    </citation>
    <scope>NUCLEOTIDE SEQUENCE [LARGE SCALE GENOMIC DNA]</scope>
</reference>
<keyword evidence="7" id="KW-0002">3D-structure</keyword>
<feature type="binding site" evidence="7">
    <location>
        <position position="245"/>
    </location>
    <ligand>
        <name>Zn(2+)</name>
        <dbReference type="ChEBI" id="CHEBI:29105"/>
    </ligand>
</feature>
<dbReference type="InterPro" id="IPR036388">
    <property type="entry name" value="WH-like_DNA-bd_sf"/>
</dbReference>
<feature type="coiled-coil region" evidence="3">
    <location>
        <begin position="122"/>
        <end position="149"/>
    </location>
</feature>
<reference evidence="7" key="2">
    <citation type="submission" date="2017-10" db="PDB data bank">
        <title>Structure of Acinetobacter phage vb_AbaP_AS12 gp42 tailspike.</title>
        <authorList>
            <person name="Taylor N.M.I."/>
            <person name="Shneider M.M."/>
            <person name="Leiman P.G."/>
        </authorList>
    </citation>
    <scope>X-RAY CRYSTALLOGRAPHY (1.79 ANGSTROMS) OF 191-901 IN COMPLEX WITH ZN(2+)</scope>
</reference>
<evidence type="ECO:0000313" key="6">
    <source>
        <dbReference type="Proteomes" id="UP000226288"/>
    </source>
</evidence>
<dbReference type="Proteomes" id="UP000226288">
    <property type="component" value="Segment"/>
</dbReference>